<sequence>MDSTPTPALRIALPAQWHFRTELPLYIEHVNHGQHLDNARLIGLVGEARVRLLRHWGYSETDVEGVGIVVRDVAAQYRAEAFYGDTLSVALAVGALRPHGFDLVWQVSALATPERPQTREIARGRHGIVFFDYATRSKARVPHAFAERVAALREGDQRSHPQKRSVLTVLAMPGGENIEFDPPKLQLVSRPADFS</sequence>
<dbReference type="Proteomes" id="UP001364695">
    <property type="component" value="Unassembled WGS sequence"/>
</dbReference>
<name>A0ACC6NXU6_9BURK</name>
<proteinExistence type="predicted"/>
<reference evidence="1" key="1">
    <citation type="submission" date="2023-10" db="EMBL/GenBank/DDBJ databases">
        <title>Amphibacter perezi, gen. nov., sp. nov. a novel taxa of the family Comamonadaceae, class Betaproteobacteria isolated from the skin microbiota of Pelophylax perezi from different populations.</title>
        <authorList>
            <person name="Costa S."/>
            <person name="Proenca D.N."/>
            <person name="Lopes I."/>
            <person name="Morais P.V."/>
        </authorList>
    </citation>
    <scope>NUCLEOTIDE SEQUENCE</scope>
    <source>
        <strain evidence="1">SL12-8</strain>
    </source>
</reference>
<dbReference type="EC" id="3.1.2.-" evidence="1"/>
<keyword evidence="1" id="KW-0378">Hydrolase</keyword>
<comment type="caution">
    <text evidence="1">The sequence shown here is derived from an EMBL/GenBank/DDBJ whole genome shotgun (WGS) entry which is preliminary data.</text>
</comment>
<keyword evidence="2" id="KW-1185">Reference proteome</keyword>
<organism evidence="1 2">
    <name type="scientific">Amphibiibacter pelophylacis</name>
    <dbReference type="NCBI Taxonomy" id="1799477"/>
    <lineage>
        <taxon>Bacteria</taxon>
        <taxon>Pseudomonadati</taxon>
        <taxon>Pseudomonadota</taxon>
        <taxon>Betaproteobacteria</taxon>
        <taxon>Burkholderiales</taxon>
        <taxon>Sphaerotilaceae</taxon>
        <taxon>Amphibiibacter</taxon>
    </lineage>
</organism>
<dbReference type="EMBL" id="JAWDIE010000001">
    <property type="protein sequence ID" value="MEJ7136822.1"/>
    <property type="molecule type" value="Genomic_DNA"/>
</dbReference>
<protein>
    <submittedName>
        <fullName evidence="1">Acyl-CoA thioesterase</fullName>
        <ecNumber evidence="1">3.1.2.-</ecNumber>
    </submittedName>
</protein>
<evidence type="ECO:0000313" key="2">
    <source>
        <dbReference type="Proteomes" id="UP001364695"/>
    </source>
</evidence>
<gene>
    <name evidence="1" type="ORF">RV045_00060</name>
</gene>
<evidence type="ECO:0000313" key="1">
    <source>
        <dbReference type="EMBL" id="MEJ7136822.1"/>
    </source>
</evidence>
<accession>A0ACC6NXU6</accession>